<comment type="caution">
    <text evidence="2">The sequence shown here is derived from an EMBL/GenBank/DDBJ whole genome shotgun (WGS) entry which is preliminary data.</text>
</comment>
<feature type="transmembrane region" description="Helical" evidence="1">
    <location>
        <begin position="9"/>
        <end position="28"/>
    </location>
</feature>
<keyword evidence="1" id="KW-1133">Transmembrane helix</keyword>
<feature type="transmembrane region" description="Helical" evidence="1">
    <location>
        <begin position="43"/>
        <end position="61"/>
    </location>
</feature>
<keyword evidence="3" id="KW-1185">Reference proteome</keyword>
<gene>
    <name evidence="2" type="ORF">M9Y10_009423</name>
</gene>
<reference evidence="2 3" key="1">
    <citation type="submission" date="2024-04" db="EMBL/GenBank/DDBJ databases">
        <title>Tritrichomonas musculus Genome.</title>
        <authorList>
            <person name="Alves-Ferreira E."/>
            <person name="Grigg M."/>
            <person name="Lorenzi H."/>
            <person name="Galac M."/>
        </authorList>
    </citation>
    <scope>NUCLEOTIDE SEQUENCE [LARGE SCALE GENOMIC DNA]</scope>
    <source>
        <strain evidence="2 3">EAF2021</strain>
    </source>
</reference>
<feature type="transmembrane region" description="Helical" evidence="1">
    <location>
        <begin position="137"/>
        <end position="156"/>
    </location>
</feature>
<dbReference type="EMBL" id="JAPFFF010000015">
    <property type="protein sequence ID" value="KAK8866460.1"/>
    <property type="molecule type" value="Genomic_DNA"/>
</dbReference>
<accession>A0ABR2IPI4</accession>
<dbReference type="Proteomes" id="UP001470230">
    <property type="component" value="Unassembled WGS sequence"/>
</dbReference>
<name>A0ABR2IPI4_9EUKA</name>
<keyword evidence="1" id="KW-0812">Transmembrane</keyword>
<evidence type="ECO:0000313" key="3">
    <source>
        <dbReference type="Proteomes" id="UP001470230"/>
    </source>
</evidence>
<keyword evidence="1" id="KW-0472">Membrane</keyword>
<feature type="transmembrane region" description="Helical" evidence="1">
    <location>
        <begin position="68"/>
        <end position="87"/>
    </location>
</feature>
<evidence type="ECO:0000313" key="2">
    <source>
        <dbReference type="EMBL" id="KAK8866460.1"/>
    </source>
</evidence>
<proteinExistence type="predicted"/>
<protein>
    <submittedName>
        <fullName evidence="2">Uncharacterized protein</fullName>
    </submittedName>
</protein>
<organism evidence="2 3">
    <name type="scientific">Tritrichomonas musculus</name>
    <dbReference type="NCBI Taxonomy" id="1915356"/>
    <lineage>
        <taxon>Eukaryota</taxon>
        <taxon>Metamonada</taxon>
        <taxon>Parabasalia</taxon>
        <taxon>Tritrichomonadida</taxon>
        <taxon>Tritrichomonadidae</taxon>
        <taxon>Tritrichomonas</taxon>
    </lineage>
</organism>
<evidence type="ECO:0000256" key="1">
    <source>
        <dbReference type="SAM" id="Phobius"/>
    </source>
</evidence>
<sequence length="158" mass="18757">MPHKPINRFFNFTIGWIVSVFASYWMYLCCNSHWLQAIGPQNLIFLLLVALLSFIALIFYTRNKIKEYHITALISFIPGIVVCYINRASRYPDLNQLITTFQQDHVNDPICIGYHYIYSEDFLQYEYITCRSSTSSMNLFVLELIWFVIIIHKYLFSK</sequence>